<evidence type="ECO:0000256" key="1">
    <source>
        <dbReference type="SAM" id="MobiDB-lite"/>
    </source>
</evidence>
<sequence>MKLTRLMPDAVPTIFPGCPSYLSDSQTSREEPDVKRRRKENEQLLEAIQESALAFAAEQDENKVENFEDITSRLTRLHQKKFWSQTVCEGCVIFAPRQTYRSRPGSPVVSVCVVRPVRARVLEACSTDIERQPEDSGKNPGFSKVGGAFR</sequence>
<comment type="caution">
    <text evidence="2">The sequence shown here is derived from an EMBL/GenBank/DDBJ whole genome shotgun (WGS) entry which is preliminary data.</text>
</comment>
<organism evidence="2 3">
    <name type="scientific">Haemaphysalis longicornis</name>
    <name type="common">Bush tick</name>
    <dbReference type="NCBI Taxonomy" id="44386"/>
    <lineage>
        <taxon>Eukaryota</taxon>
        <taxon>Metazoa</taxon>
        <taxon>Ecdysozoa</taxon>
        <taxon>Arthropoda</taxon>
        <taxon>Chelicerata</taxon>
        <taxon>Arachnida</taxon>
        <taxon>Acari</taxon>
        <taxon>Parasitiformes</taxon>
        <taxon>Ixodida</taxon>
        <taxon>Ixodoidea</taxon>
        <taxon>Ixodidae</taxon>
        <taxon>Haemaphysalinae</taxon>
        <taxon>Haemaphysalis</taxon>
    </lineage>
</organism>
<dbReference type="VEuPathDB" id="VectorBase:HLOH_060579"/>
<name>A0A9J6FS53_HAELO</name>
<dbReference type="Proteomes" id="UP000821853">
    <property type="component" value="Unassembled WGS sequence"/>
</dbReference>
<dbReference type="OrthoDB" id="10067342at2759"/>
<evidence type="ECO:0000313" key="2">
    <source>
        <dbReference type="EMBL" id="KAH9364924.1"/>
    </source>
</evidence>
<proteinExistence type="predicted"/>
<reference evidence="2 3" key="1">
    <citation type="journal article" date="2020" name="Cell">
        <title>Large-Scale Comparative Analyses of Tick Genomes Elucidate Their Genetic Diversity and Vector Capacities.</title>
        <authorList>
            <consortium name="Tick Genome and Microbiome Consortium (TIGMIC)"/>
            <person name="Jia N."/>
            <person name="Wang J."/>
            <person name="Shi W."/>
            <person name="Du L."/>
            <person name="Sun Y."/>
            <person name="Zhan W."/>
            <person name="Jiang J.F."/>
            <person name="Wang Q."/>
            <person name="Zhang B."/>
            <person name="Ji P."/>
            <person name="Bell-Sakyi L."/>
            <person name="Cui X.M."/>
            <person name="Yuan T.T."/>
            <person name="Jiang B.G."/>
            <person name="Yang W.F."/>
            <person name="Lam T.T."/>
            <person name="Chang Q.C."/>
            <person name="Ding S.J."/>
            <person name="Wang X.J."/>
            <person name="Zhu J.G."/>
            <person name="Ruan X.D."/>
            <person name="Zhao L."/>
            <person name="Wei J.T."/>
            <person name="Ye R.Z."/>
            <person name="Que T.C."/>
            <person name="Du C.H."/>
            <person name="Zhou Y.H."/>
            <person name="Cheng J.X."/>
            <person name="Dai P.F."/>
            <person name="Guo W.B."/>
            <person name="Han X.H."/>
            <person name="Huang E.J."/>
            <person name="Li L.F."/>
            <person name="Wei W."/>
            <person name="Gao Y.C."/>
            <person name="Liu J.Z."/>
            <person name="Shao H.Z."/>
            <person name="Wang X."/>
            <person name="Wang C.C."/>
            <person name="Yang T.C."/>
            <person name="Huo Q.B."/>
            <person name="Li W."/>
            <person name="Chen H.Y."/>
            <person name="Chen S.E."/>
            <person name="Zhou L.G."/>
            <person name="Ni X.B."/>
            <person name="Tian J.H."/>
            <person name="Sheng Y."/>
            <person name="Liu T."/>
            <person name="Pan Y.S."/>
            <person name="Xia L.Y."/>
            <person name="Li J."/>
            <person name="Zhao F."/>
            <person name="Cao W.C."/>
        </authorList>
    </citation>
    <scope>NUCLEOTIDE SEQUENCE [LARGE SCALE GENOMIC DNA]</scope>
    <source>
        <strain evidence="2">HaeL-2018</strain>
    </source>
</reference>
<keyword evidence="3" id="KW-1185">Reference proteome</keyword>
<dbReference type="AlphaFoldDB" id="A0A9J6FS53"/>
<protein>
    <submittedName>
        <fullName evidence="2">Uncharacterized protein</fullName>
    </submittedName>
</protein>
<gene>
    <name evidence="2" type="ORF">HPB48_022863</name>
</gene>
<accession>A0A9J6FS53</accession>
<dbReference type="EMBL" id="JABSTR010000003">
    <property type="protein sequence ID" value="KAH9364924.1"/>
    <property type="molecule type" value="Genomic_DNA"/>
</dbReference>
<evidence type="ECO:0000313" key="3">
    <source>
        <dbReference type="Proteomes" id="UP000821853"/>
    </source>
</evidence>
<feature type="region of interest" description="Disordered" evidence="1">
    <location>
        <begin position="130"/>
        <end position="150"/>
    </location>
</feature>